<feature type="transmembrane region" description="Helical" evidence="6">
    <location>
        <begin position="437"/>
        <end position="454"/>
    </location>
</feature>
<feature type="transmembrane region" description="Helical" evidence="6">
    <location>
        <begin position="460"/>
        <end position="480"/>
    </location>
</feature>
<dbReference type="Pfam" id="PF00924">
    <property type="entry name" value="MS_channel_2nd"/>
    <property type="match status" value="1"/>
</dbReference>
<dbReference type="OMA" id="IRNCLWL"/>
<name>A0A075AWU3_ROZAC</name>
<dbReference type="InterPro" id="IPR010920">
    <property type="entry name" value="LSM_dom_sf"/>
</dbReference>
<dbReference type="Pfam" id="PF25886">
    <property type="entry name" value="Msy1"/>
    <property type="match status" value="1"/>
</dbReference>
<organism evidence="8 10">
    <name type="scientific">Rozella allomycis (strain CSF55)</name>
    <dbReference type="NCBI Taxonomy" id="988480"/>
    <lineage>
        <taxon>Eukaryota</taxon>
        <taxon>Fungi</taxon>
        <taxon>Fungi incertae sedis</taxon>
        <taxon>Cryptomycota</taxon>
        <taxon>Cryptomycota incertae sedis</taxon>
        <taxon>Rozella</taxon>
    </lineage>
</organism>
<dbReference type="SUPFAM" id="SSF50182">
    <property type="entry name" value="Sm-like ribonucleoproteins"/>
    <property type="match status" value="1"/>
</dbReference>
<dbReference type="InterPro" id="IPR023408">
    <property type="entry name" value="MscS_beta-dom_sf"/>
</dbReference>
<proteinExistence type="predicted"/>
<reference evidence="11" key="2">
    <citation type="journal article" date="2018" name="Nat. Microbiol.">
        <title>Leveraging single-cell genomics to expand the fungal tree of life.</title>
        <authorList>
            <person name="Ahrendt S.R."/>
            <person name="Quandt C.A."/>
            <person name="Ciobanu D."/>
            <person name="Clum A."/>
            <person name="Salamov A."/>
            <person name="Andreopoulos B."/>
            <person name="Cheng J.F."/>
            <person name="Woyke T."/>
            <person name="Pelin A."/>
            <person name="Henrissat B."/>
            <person name="Reynolds N.K."/>
            <person name="Benny G.L."/>
            <person name="Smith M.E."/>
            <person name="James T.Y."/>
            <person name="Grigoriev I.V."/>
        </authorList>
    </citation>
    <scope>NUCLEOTIDE SEQUENCE [LARGE SCALE GENOMIC DNA]</scope>
    <source>
        <strain evidence="11">CSF55</strain>
    </source>
</reference>
<feature type="transmembrane region" description="Helical" evidence="6">
    <location>
        <begin position="131"/>
        <end position="152"/>
    </location>
</feature>
<feature type="transmembrane region" description="Helical" evidence="6">
    <location>
        <begin position="88"/>
        <end position="111"/>
    </location>
</feature>
<evidence type="ECO:0000256" key="3">
    <source>
        <dbReference type="ARBA" id="ARBA00022837"/>
    </source>
</evidence>
<reference evidence="8 10" key="1">
    <citation type="journal article" date="2013" name="Curr. Biol.">
        <title>Shared signatures of parasitism and phylogenomics unite Cryptomycota and microsporidia.</title>
        <authorList>
            <person name="James T.Y."/>
            <person name="Pelin A."/>
            <person name="Bonen L."/>
            <person name="Ahrendt S."/>
            <person name="Sain D."/>
            <person name="Corradi N."/>
            <person name="Stajich J.E."/>
        </authorList>
    </citation>
    <scope>NUCLEOTIDE SEQUENCE [LARGE SCALE GENOMIC DNA]</scope>
    <source>
        <strain evidence="8">CSF55</strain>
        <strain evidence="8">CSF55</strain>
    </source>
</reference>
<dbReference type="InterPro" id="IPR049142">
    <property type="entry name" value="MS_channel_1st"/>
</dbReference>
<gene>
    <name evidence="8" type="ORF">O9G_001141</name>
    <name evidence="9" type="ORF">ROZALSC1DRAFT_28481</name>
</gene>
<keyword evidence="5 6" id="KW-0472">Membrane</keyword>
<dbReference type="Pfam" id="PF21088">
    <property type="entry name" value="MS_channel_1st"/>
    <property type="match status" value="1"/>
</dbReference>
<dbReference type="Gene3D" id="2.30.30.60">
    <property type="match status" value="1"/>
</dbReference>
<dbReference type="EMBL" id="KE561071">
    <property type="protein sequence ID" value="EPZ33172.1"/>
    <property type="molecule type" value="Genomic_DNA"/>
</dbReference>
<dbReference type="PANTHER" id="PTHR31323">
    <property type="entry name" value="MECHANOSENSITIVE ION CHANNEL PROTEIN MSY2"/>
    <property type="match status" value="1"/>
</dbReference>
<dbReference type="GO" id="GO:0006874">
    <property type="term" value="P:intracellular calcium ion homeostasis"/>
    <property type="evidence" value="ECO:0007669"/>
    <property type="project" value="TreeGrafter"/>
</dbReference>
<dbReference type="Proteomes" id="UP000281549">
    <property type="component" value="Unassembled WGS sequence"/>
</dbReference>
<dbReference type="OrthoDB" id="544685at2759"/>
<evidence type="ECO:0000256" key="1">
    <source>
        <dbReference type="ARBA" id="ARBA00004370"/>
    </source>
</evidence>
<dbReference type="Proteomes" id="UP000030755">
    <property type="component" value="Unassembled WGS sequence"/>
</dbReference>
<dbReference type="AlphaFoldDB" id="A0A075AWU3"/>
<evidence type="ECO:0000313" key="8">
    <source>
        <dbReference type="EMBL" id="EPZ33172.1"/>
    </source>
</evidence>
<evidence type="ECO:0000313" key="10">
    <source>
        <dbReference type="Proteomes" id="UP000030755"/>
    </source>
</evidence>
<keyword evidence="10" id="KW-1185">Reference proteome</keyword>
<keyword evidence="2 6" id="KW-0812">Transmembrane</keyword>
<dbReference type="PROSITE" id="PS50222">
    <property type="entry name" value="EF_HAND_2"/>
    <property type="match status" value="1"/>
</dbReference>
<evidence type="ECO:0000256" key="6">
    <source>
        <dbReference type="SAM" id="Phobius"/>
    </source>
</evidence>
<dbReference type="GO" id="GO:0005262">
    <property type="term" value="F:calcium channel activity"/>
    <property type="evidence" value="ECO:0007669"/>
    <property type="project" value="TreeGrafter"/>
</dbReference>
<evidence type="ECO:0000313" key="11">
    <source>
        <dbReference type="Proteomes" id="UP000281549"/>
    </source>
</evidence>
<evidence type="ECO:0000256" key="2">
    <source>
        <dbReference type="ARBA" id="ARBA00022692"/>
    </source>
</evidence>
<dbReference type="PROSITE" id="PS00018">
    <property type="entry name" value="EF_HAND_1"/>
    <property type="match status" value="1"/>
</dbReference>
<accession>A0A075AWU3</accession>
<dbReference type="PANTHER" id="PTHR31323:SF1">
    <property type="entry name" value="MECHANOSENSITIVE ION CHANNEL PROTEIN"/>
    <property type="match status" value="1"/>
</dbReference>
<dbReference type="GO" id="GO:0016020">
    <property type="term" value="C:membrane"/>
    <property type="evidence" value="ECO:0007669"/>
    <property type="project" value="UniProtKB-SubCell"/>
</dbReference>
<dbReference type="EMBL" id="ML005130">
    <property type="protein sequence ID" value="RKP19983.1"/>
    <property type="molecule type" value="Genomic_DNA"/>
</dbReference>
<dbReference type="Gene3D" id="1.10.238.10">
    <property type="entry name" value="EF-hand"/>
    <property type="match status" value="1"/>
</dbReference>
<keyword evidence="3" id="KW-0106">Calcium</keyword>
<feature type="transmembrane region" description="Helical" evidence="6">
    <location>
        <begin position="187"/>
        <end position="207"/>
    </location>
</feature>
<evidence type="ECO:0000259" key="7">
    <source>
        <dbReference type="PROSITE" id="PS50222"/>
    </source>
</evidence>
<comment type="subcellular location">
    <subcellularLocation>
        <location evidence="1">Membrane</location>
    </subcellularLocation>
</comment>
<dbReference type="GO" id="GO:0005509">
    <property type="term" value="F:calcium ion binding"/>
    <property type="evidence" value="ECO:0007669"/>
    <property type="project" value="InterPro"/>
</dbReference>
<dbReference type="HOGENOM" id="CLU_014186_0_0_1"/>
<dbReference type="InterPro" id="IPR011992">
    <property type="entry name" value="EF-hand-dom_pair"/>
</dbReference>
<feature type="domain" description="EF-hand" evidence="7">
    <location>
        <begin position="381"/>
        <end position="416"/>
    </location>
</feature>
<feature type="transmembrane region" description="Helical" evidence="6">
    <location>
        <begin position="219"/>
        <end position="239"/>
    </location>
</feature>
<reference evidence="9" key="3">
    <citation type="submission" date="2018-08" db="EMBL/GenBank/DDBJ databases">
        <title>Leveraging single-cell genomics to expand the Fungal Tree of Life.</title>
        <authorList>
            <consortium name="DOE Joint Genome Institute"/>
            <person name="Ahrendt S.R."/>
            <person name="Quandt C.A."/>
            <person name="Ciobanu D."/>
            <person name="Clum A."/>
            <person name="Salamov A."/>
            <person name="Andreopoulos B."/>
            <person name="Cheng J.-F."/>
            <person name="Woyke T."/>
            <person name="Pelin A."/>
            <person name="Henrissat B."/>
            <person name="Reynolds N."/>
            <person name="Benny G.L."/>
            <person name="Smith M.E."/>
            <person name="James T.Y."/>
            <person name="Grigoriev I.V."/>
        </authorList>
    </citation>
    <scope>NUCLEOTIDE SEQUENCE</scope>
    <source>
        <strain evidence="9">CSF55</strain>
    </source>
</reference>
<dbReference type="InterPro" id="IPR018247">
    <property type="entry name" value="EF_Hand_1_Ca_BS"/>
</dbReference>
<dbReference type="InterPro" id="IPR006685">
    <property type="entry name" value="MscS_channel_2nd"/>
</dbReference>
<dbReference type="InterPro" id="IPR058650">
    <property type="entry name" value="Msy1/2-like"/>
</dbReference>
<sequence length="656" mass="74556">MASSPDQDNIAQVEQNILQVSAAALLQEETVSSSLSSSNDIPLSPVTPAQNQENKAFDWGDQQYETTEKKKNILSRYLSCLPPWLRTIIYIVIGSGLIVFPSILVYVFVPFTTYSLFVYREPQDTNPYMEFLRWSIYLAIIYASFIFSRFFTKRLPVFALWMVQVSQVSVTETVKTRLEYIVALQIYISRFLWTIVIFVATSVFFTYTATSVTPQTAPYHWFLIKFAIVFLVWSGLILFEKLILQVIAVQFHKVAYSDRIKVNNYNSVVLDKLNKAVLSHAKHKAKKANHSSSHDHVDKKKNLKDRLGSKIQNVTEIAGISNLLQSTRYAFTATANAVVGKEKVELNSTTEARKLARKIFESICPTGKDSITVEDFYPYFRTEEEAKEAFLLFDKDENGDISKQEMALETVAIYQERKRLARSMQDLGHCVGKLDNILLFIVFFIMVVVTFPIFEVNITAVLASFGTLLLGLTFVFGGTARNIFENIIFLFVIHPYDVGDRVHIEGQTMVVKEIGMMLTSFQLGDGQIVYIPHTKLVSVNIQNYRRSGNMSESVELFVSSSITAEKIAAIKQLCIKYLENSGRDIPEKISVSGFDIVDPTRIRIVLSVVHKFNFQDMGSKNERKEKFMTYLRKGLLDLGILYDAPPTNISCKLIKD</sequence>
<dbReference type="InterPro" id="IPR002048">
    <property type="entry name" value="EF_hand_dom"/>
</dbReference>
<evidence type="ECO:0000256" key="4">
    <source>
        <dbReference type="ARBA" id="ARBA00022989"/>
    </source>
</evidence>
<dbReference type="SUPFAM" id="SSF47473">
    <property type="entry name" value="EF-hand"/>
    <property type="match status" value="1"/>
</dbReference>
<evidence type="ECO:0000313" key="9">
    <source>
        <dbReference type="EMBL" id="RKP19983.1"/>
    </source>
</evidence>
<protein>
    <submittedName>
        <fullName evidence="8">EF-Hand 1, calcium-binding site domain-containing protein</fullName>
    </submittedName>
</protein>
<keyword evidence="4 6" id="KW-1133">Transmembrane helix</keyword>
<evidence type="ECO:0000256" key="5">
    <source>
        <dbReference type="ARBA" id="ARBA00023136"/>
    </source>
</evidence>